<evidence type="ECO:0000313" key="2">
    <source>
        <dbReference type="EMBL" id="SIN80824.1"/>
    </source>
</evidence>
<dbReference type="Proteomes" id="UP000184694">
    <property type="component" value="Unassembled WGS sequence"/>
</dbReference>
<gene>
    <name evidence="2" type="ORF">SAMN02745161_0896</name>
</gene>
<keyword evidence="3" id="KW-1185">Reference proteome</keyword>
<feature type="transmembrane region" description="Helical" evidence="1">
    <location>
        <begin position="318"/>
        <end position="339"/>
    </location>
</feature>
<feature type="transmembrane region" description="Helical" evidence="1">
    <location>
        <begin position="29"/>
        <end position="47"/>
    </location>
</feature>
<feature type="transmembrane region" description="Helical" evidence="1">
    <location>
        <begin position="95"/>
        <end position="114"/>
    </location>
</feature>
<evidence type="ECO:0000256" key="1">
    <source>
        <dbReference type="SAM" id="Phobius"/>
    </source>
</evidence>
<feature type="transmembrane region" description="Helical" evidence="1">
    <location>
        <begin position="166"/>
        <end position="184"/>
    </location>
</feature>
<name>A0A1N6ECS9_9BACT</name>
<keyword evidence="1" id="KW-0812">Transmembrane</keyword>
<dbReference type="STRING" id="1121457.SAMN02745161_0896"/>
<feature type="transmembrane region" description="Helical" evidence="1">
    <location>
        <begin position="196"/>
        <end position="216"/>
    </location>
</feature>
<feature type="transmembrane region" description="Helical" evidence="1">
    <location>
        <begin position="126"/>
        <end position="146"/>
    </location>
</feature>
<evidence type="ECO:0000313" key="3">
    <source>
        <dbReference type="Proteomes" id="UP000184694"/>
    </source>
</evidence>
<keyword evidence="1" id="KW-1133">Transmembrane helix</keyword>
<dbReference type="EMBL" id="FSRG01000003">
    <property type="protein sequence ID" value="SIN80824.1"/>
    <property type="molecule type" value="Genomic_DNA"/>
</dbReference>
<proteinExistence type="predicted"/>
<feature type="transmembrane region" description="Helical" evidence="1">
    <location>
        <begin position="245"/>
        <end position="266"/>
    </location>
</feature>
<feature type="transmembrane region" description="Helical" evidence="1">
    <location>
        <begin position="287"/>
        <end position="306"/>
    </location>
</feature>
<feature type="transmembrane region" description="Helical" evidence="1">
    <location>
        <begin position="67"/>
        <end position="89"/>
    </location>
</feature>
<protein>
    <recommendedName>
        <fullName evidence="4">Amino acid permease</fullName>
    </recommendedName>
</protein>
<organism evidence="2 3">
    <name type="scientific">Halodesulfovibrio marinisediminis DSM 17456</name>
    <dbReference type="NCBI Taxonomy" id="1121457"/>
    <lineage>
        <taxon>Bacteria</taxon>
        <taxon>Pseudomonadati</taxon>
        <taxon>Thermodesulfobacteriota</taxon>
        <taxon>Desulfovibrionia</taxon>
        <taxon>Desulfovibrionales</taxon>
        <taxon>Desulfovibrionaceae</taxon>
        <taxon>Halodesulfovibrio</taxon>
    </lineage>
</organism>
<dbReference type="OrthoDB" id="5455663at2"/>
<keyword evidence="1" id="KW-0472">Membrane</keyword>
<dbReference type="RefSeq" id="WP_139296731.1">
    <property type="nucleotide sequence ID" value="NZ_FSRG01000003.1"/>
</dbReference>
<sequence>MLTTALLAMGFLLSPRAFMITGSGIGLAGNWYFLVTAFLLATHIATIPPRTPNRKSTNADALESFGYGIRFFSLVFFSCSILGIAGYAFNEVFLYWFPNFLFSFIILTCSFFTSLAPSCKARKIQLIAIITILIGIVFLSVAALWAPSPKESNSPNFFLPYGSSPFSEGLFFMAPLLIGYELYASSSTKDKFTGSSYALALTMAALFLSIFAYAALSISGTEKLADSTVPYMIGAKKILGQNGRYIMGGIIILGSYVAFNTILLFLKAPFITLMDFHLSAQLSSSNLGKQAVATTVPALTVSILLLRGYAGEPITESYIAGGFALWFVFYGLSTIVSVINTDLLIAKLFKIVGTSSCLYLAYAVLKMSEAPLKGLIVAGVVSIVIAALGIIGRKMLLP</sequence>
<dbReference type="AlphaFoldDB" id="A0A1N6ECS9"/>
<evidence type="ECO:0008006" key="4">
    <source>
        <dbReference type="Google" id="ProtNLM"/>
    </source>
</evidence>
<reference evidence="3" key="1">
    <citation type="submission" date="2016-11" db="EMBL/GenBank/DDBJ databases">
        <authorList>
            <person name="Varghese N."/>
            <person name="Submissions S."/>
        </authorList>
    </citation>
    <scope>NUCLEOTIDE SEQUENCE [LARGE SCALE GENOMIC DNA]</scope>
    <source>
        <strain evidence="3">DSM 17456</strain>
    </source>
</reference>
<feature type="transmembrane region" description="Helical" evidence="1">
    <location>
        <begin position="371"/>
        <end position="391"/>
    </location>
</feature>
<feature type="transmembrane region" description="Helical" evidence="1">
    <location>
        <begin position="348"/>
        <end position="365"/>
    </location>
</feature>
<accession>A0A1N6ECS9</accession>